<evidence type="ECO:0000313" key="1">
    <source>
        <dbReference type="EMBL" id="EEP44765.1"/>
    </source>
</evidence>
<protein>
    <submittedName>
        <fullName evidence="1">Uncharacterized protein</fullName>
    </submittedName>
</protein>
<gene>
    <name evidence="1" type="ORF">COLINT_02510</name>
</gene>
<dbReference type="AlphaFoldDB" id="C4F8Y4"/>
<sequence>MQAHKLIEVLDGFDVTLMAKVYGDVKRLFYQANKCDDVERVGLQIVEEPRFRHDLSILLSVSLNNIDEFLHLDFDHSYPT</sequence>
<comment type="caution">
    <text evidence="1">The sequence shown here is derived from an EMBL/GenBank/DDBJ whole genome shotgun (WGS) entry which is preliminary data.</text>
</comment>
<proteinExistence type="predicted"/>
<reference evidence="1 2" key="1">
    <citation type="submission" date="2009-04" db="EMBL/GenBank/DDBJ databases">
        <authorList>
            <person name="Weinstock G."/>
            <person name="Sodergren E."/>
            <person name="Clifton S."/>
            <person name="Fulton L."/>
            <person name="Fulton B."/>
            <person name="Courtney L."/>
            <person name="Fronick C."/>
            <person name="Harrison M."/>
            <person name="Strong C."/>
            <person name="Farmer C."/>
            <person name="Delahaunty K."/>
            <person name="Markovic C."/>
            <person name="Hall O."/>
            <person name="Minx P."/>
            <person name="Tomlinson C."/>
            <person name="Mitreva M."/>
            <person name="Nelson J."/>
            <person name="Hou S."/>
            <person name="Wollam A."/>
            <person name="Pepin K.H."/>
            <person name="Johnson M."/>
            <person name="Bhonagiri V."/>
            <person name="Nash W.E."/>
            <person name="Warren W."/>
            <person name="Chinwalla A."/>
            <person name="Mardis E.R."/>
            <person name="Wilson R.K."/>
        </authorList>
    </citation>
    <scope>NUCLEOTIDE SEQUENCE [LARGE SCALE GENOMIC DNA]</scope>
    <source>
        <strain evidence="1 2">DSM 13280</strain>
    </source>
</reference>
<name>C4F8Y4_9ACTN</name>
<dbReference type="HOGENOM" id="CLU_2583676_0_0_11"/>
<dbReference type="EMBL" id="ABXH02000008">
    <property type="protein sequence ID" value="EEP44765.1"/>
    <property type="molecule type" value="Genomic_DNA"/>
</dbReference>
<accession>C4F8Y4</accession>
<evidence type="ECO:0000313" key="2">
    <source>
        <dbReference type="Proteomes" id="UP000003295"/>
    </source>
</evidence>
<dbReference type="Proteomes" id="UP000003295">
    <property type="component" value="Unassembled WGS sequence"/>
</dbReference>
<organism evidence="1 2">
    <name type="scientific">Collinsella intestinalis DSM 13280</name>
    <dbReference type="NCBI Taxonomy" id="521003"/>
    <lineage>
        <taxon>Bacteria</taxon>
        <taxon>Bacillati</taxon>
        <taxon>Actinomycetota</taxon>
        <taxon>Coriobacteriia</taxon>
        <taxon>Coriobacteriales</taxon>
        <taxon>Coriobacteriaceae</taxon>
        <taxon>Collinsella</taxon>
    </lineage>
</organism>